<accession>A0A0A9BHR3</accession>
<evidence type="ECO:0000313" key="1">
    <source>
        <dbReference type="EMBL" id="JAD60760.1"/>
    </source>
</evidence>
<name>A0A0A9BHR3_ARUDO</name>
<organism evidence="1">
    <name type="scientific">Arundo donax</name>
    <name type="common">Giant reed</name>
    <name type="synonym">Donax arundinaceus</name>
    <dbReference type="NCBI Taxonomy" id="35708"/>
    <lineage>
        <taxon>Eukaryota</taxon>
        <taxon>Viridiplantae</taxon>
        <taxon>Streptophyta</taxon>
        <taxon>Embryophyta</taxon>
        <taxon>Tracheophyta</taxon>
        <taxon>Spermatophyta</taxon>
        <taxon>Magnoliopsida</taxon>
        <taxon>Liliopsida</taxon>
        <taxon>Poales</taxon>
        <taxon>Poaceae</taxon>
        <taxon>PACMAD clade</taxon>
        <taxon>Arundinoideae</taxon>
        <taxon>Arundineae</taxon>
        <taxon>Arundo</taxon>
    </lineage>
</organism>
<protein>
    <submittedName>
        <fullName evidence="1">Uncharacterized protein</fullName>
    </submittedName>
</protein>
<reference evidence="1" key="2">
    <citation type="journal article" date="2015" name="Data Brief">
        <title>Shoot transcriptome of the giant reed, Arundo donax.</title>
        <authorList>
            <person name="Barrero R.A."/>
            <person name="Guerrero F.D."/>
            <person name="Moolhuijzen P."/>
            <person name="Goolsby J.A."/>
            <person name="Tidwell J."/>
            <person name="Bellgard S.E."/>
            <person name="Bellgard M.I."/>
        </authorList>
    </citation>
    <scope>NUCLEOTIDE SEQUENCE</scope>
    <source>
        <tissue evidence="1">Shoot tissue taken approximately 20 cm above the soil surface</tissue>
    </source>
</reference>
<reference evidence="1" key="1">
    <citation type="submission" date="2014-09" db="EMBL/GenBank/DDBJ databases">
        <authorList>
            <person name="Magalhaes I.L.F."/>
            <person name="Oliveira U."/>
            <person name="Santos F.R."/>
            <person name="Vidigal T.H.D.A."/>
            <person name="Brescovit A.D."/>
            <person name="Santos A.J."/>
        </authorList>
    </citation>
    <scope>NUCLEOTIDE SEQUENCE</scope>
    <source>
        <tissue evidence="1">Shoot tissue taken approximately 20 cm above the soil surface</tissue>
    </source>
</reference>
<sequence>MLHQYILSSLFVLENVLVLLPHFDVASIHSLTCGC</sequence>
<proteinExistence type="predicted"/>
<dbReference type="AlphaFoldDB" id="A0A0A9BHR3"/>
<dbReference type="EMBL" id="GBRH01237135">
    <property type="protein sequence ID" value="JAD60760.1"/>
    <property type="molecule type" value="Transcribed_RNA"/>
</dbReference>